<dbReference type="InterPro" id="IPR023214">
    <property type="entry name" value="HAD_sf"/>
</dbReference>
<reference evidence="2 3" key="1">
    <citation type="journal article" date="2019" name="Microorganisms">
        <title>Paenibacillus lutrae sp. nov., A Chitinolytic Species Isolated from A River Otter in Castril Natural Park, Granada, Spain.</title>
        <authorList>
            <person name="Rodriguez M."/>
            <person name="Reina J.C."/>
            <person name="Bejar V."/>
            <person name="Llamas I."/>
        </authorList>
    </citation>
    <scope>NUCLEOTIDE SEQUENCE [LARGE SCALE GENOMIC DNA]</scope>
    <source>
        <strain evidence="2 3">N10</strain>
    </source>
</reference>
<dbReference type="GO" id="GO:0009264">
    <property type="term" value="P:deoxyribonucleotide catabolic process"/>
    <property type="evidence" value="ECO:0007669"/>
    <property type="project" value="InterPro"/>
</dbReference>
<dbReference type="Gene3D" id="3.40.50.1000">
    <property type="entry name" value="HAD superfamily/HAD-like"/>
    <property type="match status" value="1"/>
</dbReference>
<comment type="caution">
    <text evidence="2">The sequence shown here is derived from an EMBL/GenBank/DDBJ whole genome shotgun (WGS) entry which is preliminary data.</text>
</comment>
<comment type="similarity">
    <text evidence="1">Belongs to the 5'(3')-deoxyribonucleotidase family.</text>
</comment>
<accession>A0A7X3JYE7</accession>
<dbReference type="OrthoDB" id="573782at2"/>
<keyword evidence="2" id="KW-0378">Hydrolase</keyword>
<keyword evidence="3" id="KW-1185">Reference proteome</keyword>
<dbReference type="InterPro" id="IPR010708">
    <property type="entry name" value="5'(3')-deoxyribonucleotidase"/>
</dbReference>
<dbReference type="EMBL" id="RHLK01000002">
    <property type="protein sequence ID" value="MVO98835.1"/>
    <property type="molecule type" value="Genomic_DNA"/>
</dbReference>
<dbReference type="GO" id="GO:0008253">
    <property type="term" value="F:5'-nucleotidase activity"/>
    <property type="evidence" value="ECO:0007669"/>
    <property type="project" value="InterPro"/>
</dbReference>
<dbReference type="InterPro" id="IPR036412">
    <property type="entry name" value="HAD-like_sf"/>
</dbReference>
<dbReference type="SUPFAM" id="SSF56784">
    <property type="entry name" value="HAD-like"/>
    <property type="match status" value="1"/>
</dbReference>
<gene>
    <name evidence="2" type="ORF">EDM21_04760</name>
</gene>
<protein>
    <submittedName>
        <fullName evidence="2">HAD hydrolase family protein</fullName>
    </submittedName>
</protein>
<dbReference type="AlphaFoldDB" id="A0A7X3JYE7"/>
<evidence type="ECO:0000313" key="3">
    <source>
        <dbReference type="Proteomes" id="UP000490800"/>
    </source>
</evidence>
<evidence type="ECO:0000313" key="2">
    <source>
        <dbReference type="EMBL" id="MVO98835.1"/>
    </source>
</evidence>
<dbReference type="RefSeq" id="WP_157333343.1">
    <property type="nucleotide sequence ID" value="NZ_RHLK01000002.1"/>
</dbReference>
<dbReference type="Pfam" id="PF06941">
    <property type="entry name" value="NT5C"/>
    <property type="match status" value="1"/>
</dbReference>
<dbReference type="Proteomes" id="UP000490800">
    <property type="component" value="Unassembled WGS sequence"/>
</dbReference>
<organism evidence="2 3">
    <name type="scientific">Paenibacillus lutrae</name>
    <dbReference type="NCBI Taxonomy" id="2078573"/>
    <lineage>
        <taxon>Bacteria</taxon>
        <taxon>Bacillati</taxon>
        <taxon>Bacillota</taxon>
        <taxon>Bacilli</taxon>
        <taxon>Bacillales</taxon>
        <taxon>Paenibacillaceae</taxon>
        <taxon>Paenibacillus</taxon>
    </lineage>
</organism>
<sequence>MRVVIDLDGTICTFRGEGQTYADVTPIPGALDALRRMKSEGHYLIIHTARHMKTCGGNVGEVVAKVGAITLDWLRIHEVPYDEIVFGKPQGDLYVDDLALAYRNWDEVLQTLDIR</sequence>
<evidence type="ECO:0000256" key="1">
    <source>
        <dbReference type="ARBA" id="ARBA00009589"/>
    </source>
</evidence>
<proteinExistence type="inferred from homology"/>
<name>A0A7X3JYE7_9BACL</name>